<reference evidence="2" key="2">
    <citation type="journal article" date="2023" name="Curr. Microbiol.">
        <title>Neisseria montereyensis sp. nov., Isolated from Oropharynx of California Sea Lion (Zalophus californianus): Genomic, Phylogenetic, and Phenotypic Study.</title>
        <authorList>
            <person name="Volokhov D.V."/>
            <person name="Zagorodnyaya T.A."/>
            <person name="Furtak V.A."/>
            <person name="Nattanmai G."/>
            <person name="Randall L."/>
            <person name="Jose S."/>
            <person name="Gao Y."/>
            <person name="Gulland F.M."/>
            <person name="Eisenberg T."/>
            <person name="Delmonte P."/>
            <person name="Blom J."/>
            <person name="Mitchell K.K."/>
        </authorList>
    </citation>
    <scope>NUCLEOTIDE SEQUENCE</scope>
    <source>
        <strain evidence="2">CSL10203-ORH2</strain>
    </source>
</reference>
<name>A0ABT2FHE1_9NEIS</name>
<dbReference type="InterPro" id="IPR014729">
    <property type="entry name" value="Rossmann-like_a/b/a_fold"/>
</dbReference>
<evidence type="ECO:0000313" key="3">
    <source>
        <dbReference type="Proteomes" id="UP001166947"/>
    </source>
</evidence>
<dbReference type="PANTHER" id="PTHR30336">
    <property type="entry name" value="INNER MEMBRANE PROTEIN, PROBABLE PERMEASE"/>
    <property type="match status" value="1"/>
</dbReference>
<dbReference type="EMBL" id="JANUXW010000013">
    <property type="protein sequence ID" value="MCS4534660.1"/>
    <property type="molecule type" value="Genomic_DNA"/>
</dbReference>
<proteinExistence type="predicted"/>
<sequence length="190" mass="21002">MALSFILLLAAVSWVGYQDAVISKQTPDMMQTADSALVLSTRVYMNGKPNPCLSARVGAAVELWRAGKVRKLVMSGGINRDFRHGSKTMQAMAEKMGVPDSAIQQETEADDTFKNIVYSTPLLQGDRSVILVSSGFHMPRASWLAARQWPDKQIQVYAHHHSCYDNSGDYLLVLLREVGAIVKNGALDRY</sequence>
<comment type="caution">
    <text evidence="2">The sequence shown here is derived from an EMBL/GenBank/DDBJ whole genome shotgun (WGS) entry which is preliminary data.</text>
</comment>
<dbReference type="PANTHER" id="PTHR30336:SF20">
    <property type="entry name" value="DUF218 DOMAIN-CONTAINING PROTEIN"/>
    <property type="match status" value="1"/>
</dbReference>
<organism evidence="2 3">
    <name type="scientific">Neisseria montereyensis</name>
    <dbReference type="NCBI Taxonomy" id="2973938"/>
    <lineage>
        <taxon>Bacteria</taxon>
        <taxon>Pseudomonadati</taxon>
        <taxon>Pseudomonadota</taxon>
        <taxon>Betaproteobacteria</taxon>
        <taxon>Neisseriales</taxon>
        <taxon>Neisseriaceae</taxon>
        <taxon>Neisseria</taxon>
    </lineage>
</organism>
<accession>A0ABT2FHE1</accession>
<evidence type="ECO:0000259" key="1">
    <source>
        <dbReference type="Pfam" id="PF02698"/>
    </source>
</evidence>
<evidence type="ECO:0000313" key="2">
    <source>
        <dbReference type="EMBL" id="MCS4534660.1"/>
    </source>
</evidence>
<reference evidence="2" key="1">
    <citation type="submission" date="2022-08" db="EMBL/GenBank/DDBJ databases">
        <authorList>
            <person name="Volokhov D.V."/>
            <person name="Furtak V.A."/>
            <person name="Zagorodnyaya T.A."/>
        </authorList>
    </citation>
    <scope>NUCLEOTIDE SEQUENCE</scope>
    <source>
        <strain evidence="2">CSL10203-ORH2</strain>
    </source>
</reference>
<keyword evidence="3" id="KW-1185">Reference proteome</keyword>
<dbReference type="RefSeq" id="WP_259292417.1">
    <property type="nucleotide sequence ID" value="NZ_JANUXW010000013.1"/>
</dbReference>
<feature type="domain" description="DUF218" evidence="1">
    <location>
        <begin position="37"/>
        <end position="153"/>
    </location>
</feature>
<dbReference type="Proteomes" id="UP001166947">
    <property type="component" value="Unassembled WGS sequence"/>
</dbReference>
<dbReference type="InterPro" id="IPR051599">
    <property type="entry name" value="Cell_Envelope_Assoc"/>
</dbReference>
<gene>
    <name evidence="2" type="ORF">NXS09_10205</name>
</gene>
<dbReference type="InterPro" id="IPR003848">
    <property type="entry name" value="DUF218"/>
</dbReference>
<dbReference type="CDD" id="cd06259">
    <property type="entry name" value="YdcF-like"/>
    <property type="match status" value="1"/>
</dbReference>
<dbReference type="Gene3D" id="3.40.50.620">
    <property type="entry name" value="HUPs"/>
    <property type="match status" value="1"/>
</dbReference>
<dbReference type="Pfam" id="PF02698">
    <property type="entry name" value="DUF218"/>
    <property type="match status" value="1"/>
</dbReference>
<protein>
    <submittedName>
        <fullName evidence="2">YdcF family protein</fullName>
    </submittedName>
</protein>